<feature type="non-terminal residue" evidence="1">
    <location>
        <position position="115"/>
    </location>
</feature>
<accession>A0A0H5QSK6</accession>
<name>A0A0H5QSK6_9EUKA</name>
<protein>
    <submittedName>
        <fullName evidence="1">Uncharacterized protein</fullName>
    </submittedName>
</protein>
<dbReference type="EMBL" id="HACM01004571">
    <property type="protein sequence ID" value="CRZ05013.1"/>
    <property type="molecule type" value="Transcribed_RNA"/>
</dbReference>
<proteinExistence type="predicted"/>
<feature type="non-terminal residue" evidence="1">
    <location>
        <position position="1"/>
    </location>
</feature>
<sequence length="115" mass="13678">YCFWQFYCFQQIYSTSEVQHHFQWVLTIRNNKAYSDVVVTVMERSFSKTSMISELESPSFNRPWTMSMTSGETFGRIIFLRKKKNYCAQGRSADGRDLFLSRIPNNSQNRHKLQI</sequence>
<organism evidence="1">
    <name type="scientific">Spongospora subterranea</name>
    <dbReference type="NCBI Taxonomy" id="70186"/>
    <lineage>
        <taxon>Eukaryota</taxon>
        <taxon>Sar</taxon>
        <taxon>Rhizaria</taxon>
        <taxon>Endomyxa</taxon>
        <taxon>Phytomyxea</taxon>
        <taxon>Plasmodiophorida</taxon>
        <taxon>Plasmodiophoridae</taxon>
        <taxon>Spongospora</taxon>
    </lineage>
</organism>
<reference evidence="1" key="1">
    <citation type="submission" date="2015-04" db="EMBL/GenBank/DDBJ databases">
        <title>The genome sequence of the plant pathogenic Rhizarian Plasmodiophora brassicae reveals insights in its biotrophic life cycle and the origin of chitin synthesis.</title>
        <authorList>
            <person name="Schwelm A."/>
            <person name="Fogelqvist J."/>
            <person name="Knaust A."/>
            <person name="Julke S."/>
            <person name="Lilja T."/>
            <person name="Dhandapani V."/>
            <person name="Bonilla-Rosso G."/>
            <person name="Karlsson M."/>
            <person name="Shevchenko A."/>
            <person name="Choi S.R."/>
            <person name="Kim H.G."/>
            <person name="Park J.Y."/>
            <person name="Lim Y.P."/>
            <person name="Ludwig-Muller J."/>
            <person name="Dixelius C."/>
        </authorList>
    </citation>
    <scope>NUCLEOTIDE SEQUENCE</scope>
    <source>
        <tissue evidence="1">Potato root galls</tissue>
    </source>
</reference>
<dbReference type="AlphaFoldDB" id="A0A0H5QSK6"/>
<evidence type="ECO:0000313" key="1">
    <source>
        <dbReference type="EMBL" id="CRZ05013.1"/>
    </source>
</evidence>